<comment type="caution">
    <text evidence="4">The sequence shown here is derived from an EMBL/GenBank/DDBJ whole genome shotgun (WGS) entry which is preliminary data.</text>
</comment>
<dbReference type="Proteomes" id="UP000288216">
    <property type="component" value="Unassembled WGS sequence"/>
</dbReference>
<organism evidence="4 5">
    <name type="scientific">Scyliorhinus torazame</name>
    <name type="common">Cloudy catshark</name>
    <name type="synonym">Catulus torazame</name>
    <dbReference type="NCBI Taxonomy" id="75743"/>
    <lineage>
        <taxon>Eukaryota</taxon>
        <taxon>Metazoa</taxon>
        <taxon>Chordata</taxon>
        <taxon>Craniata</taxon>
        <taxon>Vertebrata</taxon>
        <taxon>Chondrichthyes</taxon>
        <taxon>Elasmobranchii</taxon>
        <taxon>Galeomorphii</taxon>
        <taxon>Galeoidea</taxon>
        <taxon>Carcharhiniformes</taxon>
        <taxon>Scyliorhinidae</taxon>
        <taxon>Scyliorhinus</taxon>
    </lineage>
</organism>
<protein>
    <recommendedName>
        <fullName evidence="3">Cyclin-like domain-containing protein</fullName>
    </recommendedName>
</protein>
<dbReference type="CDD" id="cd20528">
    <property type="entry name" value="CYCLIN_CCNJ-like_rpt1"/>
    <property type="match status" value="1"/>
</dbReference>
<keyword evidence="5" id="KW-1185">Reference proteome</keyword>
<dbReference type="SUPFAM" id="SSF47954">
    <property type="entry name" value="Cyclin-like"/>
    <property type="match status" value="2"/>
</dbReference>
<dbReference type="OrthoDB" id="285802at2759"/>
<dbReference type="AlphaFoldDB" id="A0A401NXC9"/>
<gene>
    <name evidence="4" type="ORF">scyTo_0007741</name>
</gene>
<comment type="similarity">
    <text evidence="2">Belongs to the cyclin family.</text>
</comment>
<feature type="domain" description="Cyclin-like" evidence="3">
    <location>
        <begin position="45"/>
        <end position="131"/>
    </location>
</feature>
<dbReference type="SMART" id="SM00385">
    <property type="entry name" value="CYCLIN"/>
    <property type="match status" value="1"/>
</dbReference>
<sequence>MELEEEWWKGQVVADIHQALRIKELRLPPYKSNSPQLNTRRYFADLLAIISNHFHLCPTARHLAVYLLDLFMDRYDISIQHLHLVALSCLLLATFQSKGTIPEVFWKVPAILGISVSSVSIFFPYTVCLFAAACIAASRAVLKLFPLWPVRLHRITAYAWDALLPCIERLLIAHDNDVKEANKQKGEQKGEPRNEQSIQQIGQTTFFTRPLACSKTRTEQQTSPCQYPMPSHLLQCSHLQCLHQQQSSQSGQATRYAIPACPSNLQINHATHGSIQANAMTLATTIEGKSCINIPYSRSYPVNGH</sequence>
<dbReference type="InterPro" id="IPR036915">
    <property type="entry name" value="Cyclin-like_sf"/>
</dbReference>
<evidence type="ECO:0000313" key="5">
    <source>
        <dbReference type="Proteomes" id="UP000288216"/>
    </source>
</evidence>
<dbReference type="EMBL" id="BFAA01002857">
    <property type="protein sequence ID" value="GCB65538.1"/>
    <property type="molecule type" value="Genomic_DNA"/>
</dbReference>
<dbReference type="Pfam" id="PF02984">
    <property type="entry name" value="Cyclin_C"/>
    <property type="match status" value="1"/>
</dbReference>
<evidence type="ECO:0000313" key="4">
    <source>
        <dbReference type="EMBL" id="GCB65538.1"/>
    </source>
</evidence>
<keyword evidence="1 2" id="KW-0195">Cyclin</keyword>
<reference evidence="4 5" key="1">
    <citation type="journal article" date="2018" name="Nat. Ecol. Evol.">
        <title>Shark genomes provide insights into elasmobranch evolution and the origin of vertebrates.</title>
        <authorList>
            <person name="Hara Y"/>
            <person name="Yamaguchi K"/>
            <person name="Onimaru K"/>
            <person name="Kadota M"/>
            <person name="Koyanagi M"/>
            <person name="Keeley SD"/>
            <person name="Tatsumi K"/>
            <person name="Tanaka K"/>
            <person name="Motone F"/>
            <person name="Kageyama Y"/>
            <person name="Nozu R"/>
            <person name="Adachi N"/>
            <person name="Nishimura O"/>
            <person name="Nakagawa R"/>
            <person name="Tanegashima C"/>
            <person name="Kiyatake I"/>
            <person name="Matsumoto R"/>
            <person name="Murakumo K"/>
            <person name="Nishida K"/>
            <person name="Terakita A"/>
            <person name="Kuratani S"/>
            <person name="Sato K"/>
            <person name="Hyodo S Kuraku.S."/>
        </authorList>
    </citation>
    <scope>NUCLEOTIDE SEQUENCE [LARGE SCALE GENOMIC DNA]</scope>
</reference>
<dbReference type="InterPro" id="IPR006671">
    <property type="entry name" value="Cyclin_N"/>
</dbReference>
<dbReference type="InterPro" id="IPR013763">
    <property type="entry name" value="Cyclin-like_dom"/>
</dbReference>
<accession>A0A401NXC9</accession>
<dbReference type="Gene3D" id="1.10.472.10">
    <property type="entry name" value="Cyclin-like"/>
    <property type="match status" value="2"/>
</dbReference>
<evidence type="ECO:0000259" key="3">
    <source>
        <dbReference type="SMART" id="SM00385"/>
    </source>
</evidence>
<dbReference type="InterPro" id="IPR004367">
    <property type="entry name" value="Cyclin_C-dom"/>
</dbReference>
<name>A0A401NXC9_SCYTO</name>
<evidence type="ECO:0000256" key="1">
    <source>
        <dbReference type="ARBA" id="ARBA00023127"/>
    </source>
</evidence>
<proteinExistence type="inferred from homology"/>
<evidence type="ECO:0000256" key="2">
    <source>
        <dbReference type="RuleBase" id="RU000383"/>
    </source>
</evidence>
<dbReference type="Pfam" id="PF00134">
    <property type="entry name" value="Cyclin_N"/>
    <property type="match status" value="1"/>
</dbReference>
<dbReference type="STRING" id="75743.A0A401NXC9"/>